<evidence type="ECO:0000256" key="2">
    <source>
        <dbReference type="SAM" id="SignalP"/>
    </source>
</evidence>
<comment type="caution">
    <text evidence="3">The sequence shown here is derived from an EMBL/GenBank/DDBJ whole genome shotgun (WGS) entry which is preliminary data.</text>
</comment>
<feature type="signal peptide" evidence="2">
    <location>
        <begin position="1"/>
        <end position="15"/>
    </location>
</feature>
<feature type="region of interest" description="Disordered" evidence="1">
    <location>
        <begin position="34"/>
        <end position="400"/>
    </location>
</feature>
<sequence>MRTALLATILPLAGASPLAPIGDSSALNAQWKKLEARDLNGPSPQDSWNGPAPQDSWNGPAPQDSWNGPAPQDSWNGPAPKESWNGPGQPKRPSKGPAEEDLSAEPSDSDETDDGTSRPISFDPIPPPGNLKRPTPPVAHGTVDHSSITMGAKSEDGPAPKESLNSPEQPKRPSKGPAEEDLSAKPSNSDEWDDLPGHRPISFDPISYKPQGAKSEDGPAPKESLNSPEQPKSPSKGPAEEDLSAKPSNSDEWDDLPGHRPISFDPISYKPQGAKSEDGPAPKESLNSPEQPKSPSKGPAEEDLSAKPSNSDEWDDLPGHRPISFDPISYKPQGAKSEDGPAPKESLNSPEQPKSPSKGPAEEDLSTKPSASDEWDDLPGHRPISFDPISYKPQGAKSED</sequence>
<feature type="compositionally biased region" description="Polar residues" evidence="1">
    <location>
        <begin position="346"/>
        <end position="355"/>
    </location>
</feature>
<feature type="compositionally biased region" description="Polar residues" evidence="1">
    <location>
        <begin position="224"/>
        <end position="233"/>
    </location>
</feature>
<feature type="compositionally biased region" description="Polar residues" evidence="1">
    <location>
        <begin position="285"/>
        <end position="294"/>
    </location>
</feature>
<feature type="chain" id="PRO_5012542922" evidence="2">
    <location>
        <begin position="16"/>
        <end position="400"/>
    </location>
</feature>
<dbReference type="OrthoDB" id="7448423at2759"/>
<dbReference type="EMBL" id="AZHC01000013">
    <property type="protein sequence ID" value="OAA42554.1"/>
    <property type="molecule type" value="Genomic_DNA"/>
</dbReference>
<reference evidence="3 4" key="1">
    <citation type="journal article" date="2016" name="Genome Biol. Evol.">
        <title>Divergent and convergent evolution of fungal pathogenicity.</title>
        <authorList>
            <person name="Shang Y."/>
            <person name="Xiao G."/>
            <person name="Zheng P."/>
            <person name="Cen K."/>
            <person name="Zhan S."/>
            <person name="Wang C."/>
        </authorList>
    </citation>
    <scope>NUCLEOTIDE SEQUENCE [LARGE SCALE GENOMIC DNA]</scope>
    <source>
        <strain evidence="3 4">RCEF 4871</strain>
    </source>
</reference>
<accession>A0A167DLH0</accession>
<evidence type="ECO:0000256" key="1">
    <source>
        <dbReference type="SAM" id="MobiDB-lite"/>
    </source>
</evidence>
<gene>
    <name evidence="3" type="ORF">NOR_04685</name>
</gene>
<dbReference type="AlphaFoldDB" id="A0A167DLH0"/>
<keyword evidence="4" id="KW-1185">Reference proteome</keyword>
<dbReference type="Proteomes" id="UP000243498">
    <property type="component" value="Unassembled WGS sequence"/>
</dbReference>
<name>A0A167DLH0_METRR</name>
<feature type="compositionally biased region" description="Acidic residues" evidence="1">
    <location>
        <begin position="99"/>
        <end position="114"/>
    </location>
</feature>
<proteinExistence type="predicted"/>
<evidence type="ECO:0000313" key="4">
    <source>
        <dbReference type="Proteomes" id="UP000243498"/>
    </source>
</evidence>
<feature type="compositionally biased region" description="Pro residues" evidence="1">
    <location>
        <begin position="124"/>
        <end position="137"/>
    </location>
</feature>
<evidence type="ECO:0000313" key="3">
    <source>
        <dbReference type="EMBL" id="OAA42554.1"/>
    </source>
</evidence>
<organism evidence="3 4">
    <name type="scientific">Metarhizium rileyi (strain RCEF 4871)</name>
    <name type="common">Nomuraea rileyi</name>
    <dbReference type="NCBI Taxonomy" id="1649241"/>
    <lineage>
        <taxon>Eukaryota</taxon>
        <taxon>Fungi</taxon>
        <taxon>Dikarya</taxon>
        <taxon>Ascomycota</taxon>
        <taxon>Pezizomycotina</taxon>
        <taxon>Sordariomycetes</taxon>
        <taxon>Hypocreomycetidae</taxon>
        <taxon>Hypocreales</taxon>
        <taxon>Clavicipitaceae</taxon>
        <taxon>Metarhizium</taxon>
    </lineage>
</organism>
<keyword evidence="2" id="KW-0732">Signal</keyword>
<protein>
    <submittedName>
        <fullName evidence="3">Uncharacterized protein</fullName>
    </submittedName>
</protein>